<dbReference type="AlphaFoldDB" id="A0AAE3GAC4"/>
<evidence type="ECO:0000313" key="1">
    <source>
        <dbReference type="EMBL" id="MCP2163779.1"/>
    </source>
</evidence>
<name>A0AAE3GAC4_9PSEU</name>
<dbReference type="Proteomes" id="UP001206128">
    <property type="component" value="Unassembled WGS sequence"/>
</dbReference>
<accession>A0AAE3GAC4</accession>
<dbReference type="EMBL" id="JAMTCK010000001">
    <property type="protein sequence ID" value="MCP2163779.1"/>
    <property type="molecule type" value="Genomic_DNA"/>
</dbReference>
<reference evidence="1" key="1">
    <citation type="submission" date="2022-06" db="EMBL/GenBank/DDBJ databases">
        <title>Genomic Encyclopedia of Archaeal and Bacterial Type Strains, Phase II (KMG-II): from individual species to whole genera.</title>
        <authorList>
            <person name="Goeker M."/>
        </authorList>
    </citation>
    <scope>NUCLEOTIDE SEQUENCE</scope>
    <source>
        <strain evidence="1">DSM 43935</strain>
    </source>
</reference>
<proteinExistence type="predicted"/>
<gene>
    <name evidence="1" type="ORF">LX83_000619</name>
</gene>
<sequence length="61" mass="6456">MALVPPGFVADEVERTDQEIRALRSVEPVAGPVPVQQNAHLAPTDRVGGRGRVVGRVDRGG</sequence>
<evidence type="ECO:0000313" key="2">
    <source>
        <dbReference type="Proteomes" id="UP001206128"/>
    </source>
</evidence>
<organism evidence="1 2">
    <name type="scientific">Goodfellowiella coeruleoviolacea</name>
    <dbReference type="NCBI Taxonomy" id="334858"/>
    <lineage>
        <taxon>Bacteria</taxon>
        <taxon>Bacillati</taxon>
        <taxon>Actinomycetota</taxon>
        <taxon>Actinomycetes</taxon>
        <taxon>Pseudonocardiales</taxon>
        <taxon>Pseudonocardiaceae</taxon>
        <taxon>Goodfellowiella</taxon>
    </lineage>
</organism>
<protein>
    <submittedName>
        <fullName evidence="1">Uncharacterized protein</fullName>
    </submittedName>
</protein>
<comment type="caution">
    <text evidence="1">The sequence shown here is derived from an EMBL/GenBank/DDBJ whole genome shotgun (WGS) entry which is preliminary data.</text>
</comment>
<keyword evidence="2" id="KW-1185">Reference proteome</keyword>